<organism evidence="1 2">
    <name type="scientific">Mycolicibacterium vanbaalenii</name>
    <name type="common">Mycobacterium vanbaalenii</name>
    <dbReference type="NCBI Taxonomy" id="110539"/>
    <lineage>
        <taxon>Bacteria</taxon>
        <taxon>Bacillati</taxon>
        <taxon>Actinomycetota</taxon>
        <taxon>Actinomycetes</taxon>
        <taxon>Mycobacteriales</taxon>
        <taxon>Mycobacteriaceae</taxon>
        <taxon>Mycolicibacterium</taxon>
    </lineage>
</organism>
<name>A0A5S9QWD3_MYCVN</name>
<evidence type="ECO:0000313" key="2">
    <source>
        <dbReference type="Proteomes" id="UP000430146"/>
    </source>
</evidence>
<evidence type="ECO:0008006" key="3">
    <source>
        <dbReference type="Google" id="ProtNLM"/>
    </source>
</evidence>
<dbReference type="SUPFAM" id="SSF56349">
    <property type="entry name" value="DNA breaking-rejoining enzymes"/>
    <property type="match status" value="1"/>
</dbReference>
<gene>
    <name evidence="1" type="ORF">AELLOGFF_04531</name>
</gene>
<protein>
    <recommendedName>
        <fullName evidence="3">Phage integrase family protein</fullName>
    </recommendedName>
</protein>
<sequence>MTAAEEHDPYRLPRPNPRADVIGDDLVKPIHAHLNSNYSDPVWSLAALRDSPTAMRLKISWANCPVAFDDQLRLAVWNLINGALRPTFVSGRGTMRTRISASTITQVVGRWFLLATWLDSRGIDDLADCDTATLHDYGMYLLSGPARGRDAAHHTLLALTRLWALDEVSAAPCGIGRPPWESDRIDDYLPDRTPTGPENATWPLAETTIAPLLVWAIRLVDDLATDIIAAEVERRRLQDAIPPVAAAGGGEALRAYLDQLIDSYCPLPATMYKDKIMLASTYICGQTGASPAQLATSRRRRAALLATAATREWGCPLEVPVTGRIAGQPWRQAMDFYETRALWRHLGTAAFIVCAYLTGMRPAEVLSLRAGCCPDPNPTEDGAVGRHQIHGRQYKTAVDDDGNHLSDGTERAVPWVAIGPVVNAIRVLETMVSPDSLLFDVRAHDSNRRSSLTGAIVGRTMRTRITDFVTWANAEATRHQLLTETIHPDPHGPIATTRFRRTLAWHIARRPNGHVALAIQYGHVQSAVAGRYASRVVDGIHDLIDIETVRAVADTLADLRDDIASGAGVSGPAARDVIKAAASAPRFNGSSINATTARRLIANQDLTIYDNPHALLLCRYKPDRALCHRDGPSDTPLLSSCAPSCVNIARTDQQATQLRTRANHLDQQATLTPRPIADRLHASAARLRSYAEAHDNTRIIANDNRDSNCKDTP</sequence>
<dbReference type="RefSeq" id="WP_159231143.1">
    <property type="nucleotide sequence ID" value="NZ_CACSIP010000021.1"/>
</dbReference>
<reference evidence="1 2" key="1">
    <citation type="submission" date="2019-11" db="EMBL/GenBank/DDBJ databases">
        <authorList>
            <person name="Holert J."/>
        </authorList>
    </citation>
    <scope>NUCLEOTIDE SEQUENCE [LARGE SCALE GENOMIC DNA]</scope>
    <source>
        <strain evidence="1">BC8_1</strain>
    </source>
</reference>
<proteinExistence type="predicted"/>
<dbReference type="GO" id="GO:0003677">
    <property type="term" value="F:DNA binding"/>
    <property type="evidence" value="ECO:0007669"/>
    <property type="project" value="InterPro"/>
</dbReference>
<dbReference type="Proteomes" id="UP000430146">
    <property type="component" value="Unassembled WGS sequence"/>
</dbReference>
<dbReference type="InterPro" id="IPR011010">
    <property type="entry name" value="DNA_brk_join_enz"/>
</dbReference>
<dbReference type="EMBL" id="CACSIP010000021">
    <property type="protein sequence ID" value="CAA0123168.1"/>
    <property type="molecule type" value="Genomic_DNA"/>
</dbReference>
<dbReference type="OrthoDB" id="8776710at2"/>
<accession>A0A5S9QWD3</accession>
<keyword evidence="2" id="KW-1185">Reference proteome</keyword>
<dbReference type="AlphaFoldDB" id="A0A5S9QWD3"/>
<evidence type="ECO:0000313" key="1">
    <source>
        <dbReference type="EMBL" id="CAA0123168.1"/>
    </source>
</evidence>